<sequence>MAGARAIDPRAALQPSPGHPGPSRTRPRDQRRPRAPDEPLRGTAGARGSVAPVAERADALIIGGGVIGASIAWHLTRQGRKPVVFDRGLLGSGNTGRSAGGIRAQFTTETNIKLSLYSIAFYERFKEILGADAEFHQVGYLFLAVTPEQRKQFEARVAFQRKLGVEVSFLGREEVAKRWPFLVIDDVTGATWSAKDGFAGPYEVTIAFANAAKRGGALFHEQAEVTEIVAERGRIRGLKTSLGEFSSDVVVAAAGPAVPALVKPLGIEVPVVPYRRHLFMTETFPGIPDGIPFIIDSGTGLYFRKETGGIMMGMVDKSDPPTFNTNVDDGYLEKLVEAALTRVPLLEKANILNGWAGLYDTTPDHHAIVGAVDEVKGLYLAVGFSGHGFMHSPAIGAALTEMILDGAARSVSLDALSLNRFAAGAVVEETNVI</sequence>
<feature type="region of interest" description="Disordered" evidence="2">
    <location>
        <begin position="1"/>
        <end position="49"/>
    </location>
</feature>
<dbReference type="Gene3D" id="3.30.9.10">
    <property type="entry name" value="D-Amino Acid Oxidase, subunit A, domain 2"/>
    <property type="match status" value="1"/>
</dbReference>
<comment type="caution">
    <text evidence="5">The sequence shown here is derived from an EMBL/GenBank/DDBJ whole genome shotgun (WGS) entry which is preliminary data.</text>
</comment>
<dbReference type="PANTHER" id="PTHR13847:SF287">
    <property type="entry name" value="FAD-DEPENDENT OXIDOREDUCTASE DOMAIN-CONTAINING PROTEIN 1"/>
    <property type="match status" value="1"/>
</dbReference>
<dbReference type="Gene3D" id="3.50.50.60">
    <property type="entry name" value="FAD/NAD(P)-binding domain"/>
    <property type="match status" value="1"/>
</dbReference>
<dbReference type="SUPFAM" id="SSF54373">
    <property type="entry name" value="FAD-linked reductases, C-terminal domain"/>
    <property type="match status" value="1"/>
</dbReference>
<dbReference type="EMBL" id="VBOV01000006">
    <property type="protein sequence ID" value="TMQ62109.1"/>
    <property type="molecule type" value="Genomic_DNA"/>
</dbReference>
<evidence type="ECO:0000259" key="3">
    <source>
        <dbReference type="Pfam" id="PF01266"/>
    </source>
</evidence>
<dbReference type="PANTHER" id="PTHR13847">
    <property type="entry name" value="SARCOSINE DEHYDROGENASE-RELATED"/>
    <property type="match status" value="1"/>
</dbReference>
<gene>
    <name evidence="4" type="ORF">E6K71_08555</name>
    <name evidence="5" type="ORF">E6K75_00360</name>
</gene>
<name>A0A538TEN8_UNCEI</name>
<dbReference type="GO" id="GO:0005737">
    <property type="term" value="C:cytoplasm"/>
    <property type="evidence" value="ECO:0007669"/>
    <property type="project" value="TreeGrafter"/>
</dbReference>
<feature type="compositionally biased region" description="Basic and acidic residues" evidence="2">
    <location>
        <begin position="26"/>
        <end position="40"/>
    </location>
</feature>
<dbReference type="EMBL" id="VBOR01000092">
    <property type="protein sequence ID" value="TMQ47938.1"/>
    <property type="molecule type" value="Genomic_DNA"/>
</dbReference>
<accession>A0A538TEN8</accession>
<dbReference type="AlphaFoldDB" id="A0A538TEN8"/>
<evidence type="ECO:0000313" key="7">
    <source>
        <dbReference type="Proteomes" id="UP000320913"/>
    </source>
</evidence>
<dbReference type="Pfam" id="PF01266">
    <property type="entry name" value="DAO"/>
    <property type="match status" value="1"/>
</dbReference>
<dbReference type="InterPro" id="IPR006076">
    <property type="entry name" value="FAD-dep_OxRdtase"/>
</dbReference>
<organism evidence="5 7">
    <name type="scientific">Eiseniibacteriota bacterium</name>
    <dbReference type="NCBI Taxonomy" id="2212470"/>
    <lineage>
        <taxon>Bacteria</taxon>
        <taxon>Candidatus Eiseniibacteriota</taxon>
    </lineage>
</organism>
<reference evidence="6 7" key="1">
    <citation type="journal article" date="2019" name="Nat. Microbiol.">
        <title>Mediterranean grassland soil C-N compound turnover is dependent on rainfall and depth, and is mediated by genomically divergent microorganisms.</title>
        <authorList>
            <person name="Diamond S."/>
            <person name="Andeer P.F."/>
            <person name="Li Z."/>
            <person name="Crits-Christoph A."/>
            <person name="Burstein D."/>
            <person name="Anantharaman K."/>
            <person name="Lane K.R."/>
            <person name="Thomas B.C."/>
            <person name="Pan C."/>
            <person name="Northen T.R."/>
            <person name="Banfield J.F."/>
        </authorList>
    </citation>
    <scope>NUCLEOTIDE SEQUENCE [LARGE SCALE GENOMIC DNA]</scope>
    <source>
        <strain evidence="4">WS_1</strain>
        <strain evidence="5">WS_5</strain>
    </source>
</reference>
<evidence type="ECO:0000313" key="4">
    <source>
        <dbReference type="EMBL" id="TMQ47938.1"/>
    </source>
</evidence>
<proteinExistence type="predicted"/>
<dbReference type="Proteomes" id="UP000320913">
    <property type="component" value="Unassembled WGS sequence"/>
</dbReference>
<feature type="domain" description="FAD dependent oxidoreductase" evidence="3">
    <location>
        <begin position="58"/>
        <end position="402"/>
    </location>
</feature>
<evidence type="ECO:0000256" key="1">
    <source>
        <dbReference type="ARBA" id="ARBA00023002"/>
    </source>
</evidence>
<protein>
    <submittedName>
        <fullName evidence="5">FAD-binding oxidoreductase</fullName>
    </submittedName>
</protein>
<dbReference type="GO" id="GO:0016491">
    <property type="term" value="F:oxidoreductase activity"/>
    <property type="evidence" value="ECO:0007669"/>
    <property type="project" value="UniProtKB-KW"/>
</dbReference>
<dbReference type="Proteomes" id="UP000316292">
    <property type="component" value="Unassembled WGS sequence"/>
</dbReference>
<evidence type="ECO:0000256" key="2">
    <source>
        <dbReference type="SAM" id="MobiDB-lite"/>
    </source>
</evidence>
<dbReference type="InterPro" id="IPR036188">
    <property type="entry name" value="FAD/NAD-bd_sf"/>
</dbReference>
<keyword evidence="1" id="KW-0560">Oxidoreductase</keyword>
<evidence type="ECO:0000313" key="5">
    <source>
        <dbReference type="EMBL" id="TMQ62109.1"/>
    </source>
</evidence>
<evidence type="ECO:0000313" key="6">
    <source>
        <dbReference type="Proteomes" id="UP000316292"/>
    </source>
</evidence>
<dbReference type="SUPFAM" id="SSF51905">
    <property type="entry name" value="FAD/NAD(P)-binding domain"/>
    <property type="match status" value="1"/>
</dbReference>